<protein>
    <submittedName>
        <fullName evidence="2">Uncharacterized protein</fullName>
    </submittedName>
</protein>
<reference evidence="3" key="1">
    <citation type="journal article" date="2018" name="Nat. Microbiol.">
        <title>Leveraging single-cell genomics to expand the fungal tree of life.</title>
        <authorList>
            <person name="Ahrendt S.R."/>
            <person name="Quandt C.A."/>
            <person name="Ciobanu D."/>
            <person name="Clum A."/>
            <person name="Salamov A."/>
            <person name="Andreopoulos B."/>
            <person name="Cheng J.F."/>
            <person name="Woyke T."/>
            <person name="Pelin A."/>
            <person name="Henrissat B."/>
            <person name="Reynolds N.K."/>
            <person name="Benny G.L."/>
            <person name="Smith M.E."/>
            <person name="James T.Y."/>
            <person name="Grigoriev I.V."/>
        </authorList>
    </citation>
    <scope>NUCLEOTIDE SEQUENCE [LARGE SCALE GENOMIC DNA]</scope>
</reference>
<gene>
    <name evidence="2" type="ORF">BDK51DRAFT_49771</name>
</gene>
<name>A0A4P9W2A9_9FUNG</name>
<evidence type="ECO:0000313" key="2">
    <source>
        <dbReference type="EMBL" id="RKO84216.1"/>
    </source>
</evidence>
<keyword evidence="3" id="KW-1185">Reference proteome</keyword>
<dbReference type="Proteomes" id="UP000269721">
    <property type="component" value="Unassembled WGS sequence"/>
</dbReference>
<feature type="region of interest" description="Disordered" evidence="1">
    <location>
        <begin position="238"/>
        <end position="259"/>
    </location>
</feature>
<sequence length="372" mass="39980">MAGEETHCSSTLASCAGAHQCRRHSIFESPEHPLETGHWSDVVNEAVYLNNSPLFAAPSPPPMPPLTHALIGHPPRWWKIYKPWSCTAQEANESAEDDCSFGRGPQELEFRPLGLGLPEVDLDSDGFEWIEGAHESFWSARVEEWEGGFGFVAKGGPHPENKTNSRGPVPIAFSFSSNPPGRTHFFYFARIAPEVRSLSPLRSTRQAVSVTTRPRAGAGRMAGALAWRVRPVRVSQSFPKGTPILHGELHPSKTPTPRMNPKSFVADVGGDSVRLNHGSEDRCVHVNSSNSTRHPAHPCAPPQRVTKASSDKRLSSDSEYPPAFGGGGVANEGQECREGVAGGRWAGGEIVNVEGDDGGGGYAGGGEQGQEV</sequence>
<feature type="region of interest" description="Disordered" evidence="1">
    <location>
        <begin position="349"/>
        <end position="372"/>
    </location>
</feature>
<evidence type="ECO:0000256" key="1">
    <source>
        <dbReference type="SAM" id="MobiDB-lite"/>
    </source>
</evidence>
<feature type="compositionally biased region" description="Gly residues" evidence="1">
    <location>
        <begin position="358"/>
        <end position="372"/>
    </location>
</feature>
<dbReference type="EMBL" id="ML000353">
    <property type="protein sequence ID" value="RKO84216.1"/>
    <property type="molecule type" value="Genomic_DNA"/>
</dbReference>
<organism evidence="2 3">
    <name type="scientific">Blyttiomyces helicus</name>
    <dbReference type="NCBI Taxonomy" id="388810"/>
    <lineage>
        <taxon>Eukaryota</taxon>
        <taxon>Fungi</taxon>
        <taxon>Fungi incertae sedis</taxon>
        <taxon>Chytridiomycota</taxon>
        <taxon>Chytridiomycota incertae sedis</taxon>
        <taxon>Chytridiomycetes</taxon>
        <taxon>Chytridiomycetes incertae sedis</taxon>
        <taxon>Blyttiomyces</taxon>
    </lineage>
</organism>
<evidence type="ECO:0000313" key="3">
    <source>
        <dbReference type="Proteomes" id="UP000269721"/>
    </source>
</evidence>
<accession>A0A4P9W2A9</accession>
<dbReference type="AlphaFoldDB" id="A0A4P9W2A9"/>
<feature type="region of interest" description="Disordered" evidence="1">
    <location>
        <begin position="283"/>
        <end position="334"/>
    </location>
</feature>
<proteinExistence type="predicted"/>